<proteinExistence type="predicted"/>
<reference evidence="2 3" key="1">
    <citation type="journal article" date="2008" name="Proc. Natl. Acad. Sci. U.S.A.">
        <title>Niche adaptation and genome expansion in the chlorophyll d-producing cyanobacterium Acaryochloris marina.</title>
        <authorList>
            <person name="Swingley W.D."/>
            <person name="Chen M."/>
            <person name="Cheung P.C."/>
            <person name="Conrad A.L."/>
            <person name="Dejesa L.C."/>
            <person name="Hao J."/>
            <person name="Honchak B.M."/>
            <person name="Karbach L.E."/>
            <person name="Kurdoglu A."/>
            <person name="Lahiri S."/>
            <person name="Mastrian S.D."/>
            <person name="Miyashita H."/>
            <person name="Page L."/>
            <person name="Ramakrishna P."/>
            <person name="Satoh S."/>
            <person name="Sattley W.M."/>
            <person name="Shimada Y."/>
            <person name="Taylor H.L."/>
            <person name="Tomo T."/>
            <person name="Tsuchiya T."/>
            <person name="Wang Z.T."/>
            <person name="Raymond J."/>
            <person name="Mimuro M."/>
            <person name="Blankenship R.E."/>
            <person name="Touchman J.W."/>
        </authorList>
    </citation>
    <scope>NUCLEOTIDE SEQUENCE [LARGE SCALE GENOMIC DNA]</scope>
    <source>
        <strain evidence="3">MBIC 11017</strain>
        <plasmid evidence="3">Plasmid pREB1</plasmid>
    </source>
</reference>
<dbReference type="EMBL" id="CP000838">
    <property type="protein sequence ID" value="ABW31458.1"/>
    <property type="molecule type" value="Genomic_DNA"/>
</dbReference>
<dbReference type="RefSeq" id="WP_012166832.1">
    <property type="nucleotide sequence ID" value="NC_009926.1"/>
</dbReference>
<gene>
    <name evidence="2" type="ordered locus">AM1_A0340</name>
</gene>
<name>A8ZKZ0_ACAM1</name>
<keyword evidence="3" id="KW-1185">Reference proteome</keyword>
<dbReference type="HOGENOM" id="CLU_178230_0_0_3"/>
<keyword evidence="1" id="KW-0472">Membrane</keyword>
<keyword evidence="1" id="KW-1133">Transmembrane helix</keyword>
<keyword evidence="1" id="KW-0812">Transmembrane</keyword>
<evidence type="ECO:0000313" key="3">
    <source>
        <dbReference type="Proteomes" id="UP000000268"/>
    </source>
</evidence>
<dbReference type="KEGG" id="amr:AM1_A0340"/>
<dbReference type="Proteomes" id="UP000000268">
    <property type="component" value="Plasmid pREB1"/>
</dbReference>
<evidence type="ECO:0000313" key="2">
    <source>
        <dbReference type="EMBL" id="ABW31458.1"/>
    </source>
</evidence>
<feature type="transmembrane region" description="Helical" evidence="1">
    <location>
        <begin position="51"/>
        <end position="74"/>
    </location>
</feature>
<organism evidence="2 3">
    <name type="scientific">Acaryochloris marina (strain MBIC 11017)</name>
    <dbReference type="NCBI Taxonomy" id="329726"/>
    <lineage>
        <taxon>Bacteria</taxon>
        <taxon>Bacillati</taxon>
        <taxon>Cyanobacteriota</taxon>
        <taxon>Cyanophyceae</taxon>
        <taxon>Acaryochloridales</taxon>
        <taxon>Acaryochloridaceae</taxon>
        <taxon>Acaryochloris</taxon>
    </lineage>
</organism>
<geneLocation type="plasmid" evidence="2 3">
    <name>pREB1</name>
</geneLocation>
<evidence type="ECO:0000256" key="1">
    <source>
        <dbReference type="SAM" id="Phobius"/>
    </source>
</evidence>
<sequence length="81" mass="8831">MTASEPDRLDRIENLLTGFGEDLSTVKNDLNSLKEQTIKTNEQVKKWDGRLWGLTLALISTAWAGIIGATAVVITRSLTGS</sequence>
<accession>A8ZKZ0</accession>
<dbReference type="AlphaFoldDB" id="A8ZKZ0"/>
<keyword evidence="2" id="KW-0614">Plasmid</keyword>
<dbReference type="OrthoDB" id="574135at2"/>
<protein>
    <submittedName>
        <fullName evidence="2">Uncharacterized protein</fullName>
    </submittedName>
</protein>